<evidence type="ECO:0000313" key="3">
    <source>
        <dbReference type="EMBL" id="KAF8481778.1"/>
    </source>
</evidence>
<feature type="region of interest" description="Disordered" evidence="2">
    <location>
        <begin position="30"/>
        <end position="51"/>
    </location>
</feature>
<dbReference type="GO" id="GO:0005634">
    <property type="term" value="C:nucleus"/>
    <property type="evidence" value="ECO:0007669"/>
    <property type="project" value="TreeGrafter"/>
</dbReference>
<dbReference type="GO" id="GO:0036297">
    <property type="term" value="P:interstrand cross-link repair"/>
    <property type="evidence" value="ECO:0007669"/>
    <property type="project" value="TreeGrafter"/>
</dbReference>
<keyword evidence="3" id="KW-0540">Nuclease</keyword>
<evidence type="ECO:0000256" key="2">
    <source>
        <dbReference type="SAM" id="MobiDB-lite"/>
    </source>
</evidence>
<dbReference type="EMBL" id="WHVB01000006">
    <property type="protein sequence ID" value="KAF8481778.1"/>
    <property type="molecule type" value="Genomic_DNA"/>
</dbReference>
<keyword evidence="3" id="KW-0269">Exonuclease</keyword>
<evidence type="ECO:0000313" key="4">
    <source>
        <dbReference type="Proteomes" id="UP000759537"/>
    </source>
</evidence>
<comment type="similarity">
    <text evidence="1">Belongs to the EXO5 family.</text>
</comment>
<protein>
    <submittedName>
        <fullName evidence="3">Exonuclease V a 5' deoxyribonuclease-domain-containing protein</fullName>
    </submittedName>
</protein>
<dbReference type="GO" id="GO:0005739">
    <property type="term" value="C:mitochondrion"/>
    <property type="evidence" value="ECO:0007669"/>
    <property type="project" value="TreeGrafter"/>
</dbReference>
<reference evidence="3" key="1">
    <citation type="submission" date="2019-10" db="EMBL/GenBank/DDBJ databases">
        <authorList>
            <consortium name="DOE Joint Genome Institute"/>
            <person name="Kuo A."/>
            <person name="Miyauchi S."/>
            <person name="Kiss E."/>
            <person name="Drula E."/>
            <person name="Kohler A."/>
            <person name="Sanchez-Garcia M."/>
            <person name="Andreopoulos B."/>
            <person name="Barry K.W."/>
            <person name="Bonito G."/>
            <person name="Buee M."/>
            <person name="Carver A."/>
            <person name="Chen C."/>
            <person name="Cichocki N."/>
            <person name="Clum A."/>
            <person name="Culley D."/>
            <person name="Crous P.W."/>
            <person name="Fauchery L."/>
            <person name="Girlanda M."/>
            <person name="Hayes R."/>
            <person name="Keri Z."/>
            <person name="LaButti K."/>
            <person name="Lipzen A."/>
            <person name="Lombard V."/>
            <person name="Magnuson J."/>
            <person name="Maillard F."/>
            <person name="Morin E."/>
            <person name="Murat C."/>
            <person name="Nolan M."/>
            <person name="Ohm R."/>
            <person name="Pangilinan J."/>
            <person name="Pereira M."/>
            <person name="Perotto S."/>
            <person name="Peter M."/>
            <person name="Riley R."/>
            <person name="Sitrit Y."/>
            <person name="Stielow B."/>
            <person name="Szollosi G."/>
            <person name="Zifcakova L."/>
            <person name="Stursova M."/>
            <person name="Spatafora J.W."/>
            <person name="Tedersoo L."/>
            <person name="Vaario L.-M."/>
            <person name="Yamada A."/>
            <person name="Yan M."/>
            <person name="Wang P."/>
            <person name="Xu J."/>
            <person name="Bruns T."/>
            <person name="Baldrian P."/>
            <person name="Vilgalys R."/>
            <person name="Henrissat B."/>
            <person name="Grigoriev I.V."/>
            <person name="Hibbett D."/>
            <person name="Nagy L.G."/>
            <person name="Martin F.M."/>
        </authorList>
    </citation>
    <scope>NUCLEOTIDE SEQUENCE</scope>
    <source>
        <strain evidence="3">Prilba</strain>
    </source>
</reference>
<dbReference type="AlphaFoldDB" id="A0A9P5TA45"/>
<dbReference type="PANTHER" id="PTHR14464">
    <property type="entry name" value="EXONUCLEASE V"/>
    <property type="match status" value="1"/>
</dbReference>
<name>A0A9P5TA45_9AGAM</name>
<dbReference type="PANTHER" id="PTHR14464:SF4">
    <property type="entry name" value="EXONUCLEASE V"/>
    <property type="match status" value="1"/>
</dbReference>
<gene>
    <name evidence="3" type="ORF">DFH94DRAFT_852566</name>
</gene>
<dbReference type="GO" id="GO:0045145">
    <property type="term" value="F:single-stranded DNA 5'-3' DNA exonuclease activity"/>
    <property type="evidence" value="ECO:0007669"/>
    <property type="project" value="InterPro"/>
</dbReference>
<feature type="region of interest" description="Disordered" evidence="2">
    <location>
        <begin position="262"/>
        <end position="315"/>
    </location>
</feature>
<dbReference type="Proteomes" id="UP000759537">
    <property type="component" value="Unassembled WGS sequence"/>
</dbReference>
<dbReference type="Pfam" id="PF09810">
    <property type="entry name" value="Exo5"/>
    <property type="match status" value="2"/>
</dbReference>
<reference evidence="3" key="2">
    <citation type="journal article" date="2020" name="Nat. Commun.">
        <title>Large-scale genome sequencing of mycorrhizal fungi provides insights into the early evolution of symbiotic traits.</title>
        <authorList>
            <person name="Miyauchi S."/>
            <person name="Kiss E."/>
            <person name="Kuo A."/>
            <person name="Drula E."/>
            <person name="Kohler A."/>
            <person name="Sanchez-Garcia M."/>
            <person name="Morin E."/>
            <person name="Andreopoulos B."/>
            <person name="Barry K.W."/>
            <person name="Bonito G."/>
            <person name="Buee M."/>
            <person name="Carver A."/>
            <person name="Chen C."/>
            <person name="Cichocki N."/>
            <person name="Clum A."/>
            <person name="Culley D."/>
            <person name="Crous P.W."/>
            <person name="Fauchery L."/>
            <person name="Girlanda M."/>
            <person name="Hayes R.D."/>
            <person name="Keri Z."/>
            <person name="LaButti K."/>
            <person name="Lipzen A."/>
            <person name="Lombard V."/>
            <person name="Magnuson J."/>
            <person name="Maillard F."/>
            <person name="Murat C."/>
            <person name="Nolan M."/>
            <person name="Ohm R.A."/>
            <person name="Pangilinan J."/>
            <person name="Pereira M.F."/>
            <person name="Perotto S."/>
            <person name="Peter M."/>
            <person name="Pfister S."/>
            <person name="Riley R."/>
            <person name="Sitrit Y."/>
            <person name="Stielow J.B."/>
            <person name="Szollosi G."/>
            <person name="Zifcakova L."/>
            <person name="Stursova M."/>
            <person name="Spatafora J.W."/>
            <person name="Tedersoo L."/>
            <person name="Vaario L.M."/>
            <person name="Yamada A."/>
            <person name="Yan M."/>
            <person name="Wang P."/>
            <person name="Xu J."/>
            <person name="Bruns T."/>
            <person name="Baldrian P."/>
            <person name="Vilgalys R."/>
            <person name="Dunand C."/>
            <person name="Henrissat B."/>
            <person name="Grigoriev I.V."/>
            <person name="Hibbett D."/>
            <person name="Nagy L.G."/>
            <person name="Martin F.M."/>
        </authorList>
    </citation>
    <scope>NUCLEOTIDE SEQUENCE</scope>
    <source>
        <strain evidence="3">Prilba</strain>
    </source>
</reference>
<accession>A0A9P5TA45</accession>
<keyword evidence="3" id="KW-0378">Hydrolase</keyword>
<dbReference type="InterPro" id="IPR019190">
    <property type="entry name" value="EXOV"/>
</dbReference>
<comment type="caution">
    <text evidence="3">The sequence shown here is derived from an EMBL/GenBank/DDBJ whole genome shotgun (WGS) entry which is preliminary data.</text>
</comment>
<evidence type="ECO:0000256" key="1">
    <source>
        <dbReference type="ARBA" id="ARBA00009797"/>
    </source>
</evidence>
<organism evidence="3 4">
    <name type="scientific">Russula ochroleuca</name>
    <dbReference type="NCBI Taxonomy" id="152965"/>
    <lineage>
        <taxon>Eukaryota</taxon>
        <taxon>Fungi</taxon>
        <taxon>Dikarya</taxon>
        <taxon>Basidiomycota</taxon>
        <taxon>Agaricomycotina</taxon>
        <taxon>Agaricomycetes</taxon>
        <taxon>Russulales</taxon>
        <taxon>Russulaceae</taxon>
        <taxon>Russula</taxon>
    </lineage>
</organism>
<dbReference type="OrthoDB" id="354769at2759"/>
<keyword evidence="4" id="KW-1185">Reference proteome</keyword>
<sequence length="676" mass="73972">MDNSWDEYDAYDLSEFSAADLVHIDNNAGTTATTTRHNHTTASDEEEEVTGAARRRVVGTGGSGGLPQVAVALEPAADKSVVIKVAGGGGGGGGGSGSGSGDNVAVLDAAPRSPFELFRSRGTLSVSDLVGPAWCEVQFDYGLRQGRSLALAHRPDSFVSAGGKAMTVDKKLAKVNEKVLERGRSVHEKLEREVFPMPVRVEINLEEEFWAARLVNMLACLGTLAQLGYSREMPVFGIVQDRPIVGIIDEVLLKSIPQSEAMPNSWNKRAPTSPGTPQKSKKQRESSPTQSDPTDFFASPSKTKARKSVSPPRPMVHELSLIDTKTRRSNSLPSDDDAFSARMQLMLYHHLLSALLSPTFSFSAFWEKVQVDPFAQLSDAFLLQSGLAPRSSRHSAHLQRVNGQVPKISKVIEAFGACLDDLADLWHLTVNSLGCAECLDDLADLWHLTVNSLQVQGVSPTLEIIYRTQPKRGAAAAVAVAEVSRPGISDDDFGAADREARDIARAIEASRQEYEHDSDLQRAIVESLREVTPREDSEAELGNGGNSVADTRPSLPDMPHNRWYGRSVETKSTQSEAVEREGECGTAKLGTGASKPEGPQPKASSVIGRKNFAFSEAAMQTYVKDVLQWWRGERPPRGVDVEHSRRCFSCEYREDCEWREMKAKEAREKYVVHKFR</sequence>
<feature type="region of interest" description="Disordered" evidence="2">
    <location>
        <begin position="530"/>
        <end position="605"/>
    </location>
</feature>
<proteinExistence type="inferred from homology"/>